<comment type="caution">
    <text evidence="2">The sequence shown here is derived from an EMBL/GenBank/DDBJ whole genome shotgun (WGS) entry which is preliminary data.</text>
</comment>
<accession>A0ABW2D7N8</accession>
<gene>
    <name evidence="2" type="ORF">ACFQS3_07155</name>
</gene>
<name>A0ABW2D7N8_9ACTN</name>
<feature type="region of interest" description="Disordered" evidence="1">
    <location>
        <begin position="1"/>
        <end position="47"/>
    </location>
</feature>
<dbReference type="Proteomes" id="UP001596470">
    <property type="component" value="Unassembled WGS sequence"/>
</dbReference>
<keyword evidence="3" id="KW-1185">Reference proteome</keyword>
<evidence type="ECO:0000256" key="1">
    <source>
        <dbReference type="SAM" id="MobiDB-lite"/>
    </source>
</evidence>
<sequence>MEAAPARRAAISSGVDSRAMTAMSQMNSRWSAGNAAATTDGSSTSAL</sequence>
<evidence type="ECO:0000313" key="3">
    <source>
        <dbReference type="Proteomes" id="UP001596470"/>
    </source>
</evidence>
<dbReference type="RefSeq" id="WP_382347772.1">
    <property type="nucleotide sequence ID" value="NZ_JBHMBP010000002.1"/>
</dbReference>
<feature type="compositionally biased region" description="Low complexity" evidence="1">
    <location>
        <begin position="31"/>
        <end position="47"/>
    </location>
</feature>
<reference evidence="3" key="1">
    <citation type="journal article" date="2019" name="Int. J. Syst. Evol. Microbiol.">
        <title>The Global Catalogue of Microorganisms (GCM) 10K type strain sequencing project: providing services to taxonomists for standard genome sequencing and annotation.</title>
        <authorList>
            <consortium name="The Broad Institute Genomics Platform"/>
            <consortium name="The Broad Institute Genome Sequencing Center for Infectious Disease"/>
            <person name="Wu L."/>
            <person name="Ma J."/>
        </authorList>
    </citation>
    <scope>NUCLEOTIDE SEQUENCE [LARGE SCALE GENOMIC DNA]</scope>
    <source>
        <strain evidence="3">KACC 12634</strain>
    </source>
</reference>
<evidence type="ECO:0000313" key="2">
    <source>
        <dbReference type="EMBL" id="MFC6956971.1"/>
    </source>
</evidence>
<proteinExistence type="predicted"/>
<protein>
    <submittedName>
        <fullName evidence="2">Uncharacterized protein</fullName>
    </submittedName>
</protein>
<organism evidence="2 3">
    <name type="scientific">Glycomyces mayteni</name>
    <dbReference type="NCBI Taxonomy" id="543887"/>
    <lineage>
        <taxon>Bacteria</taxon>
        <taxon>Bacillati</taxon>
        <taxon>Actinomycetota</taxon>
        <taxon>Actinomycetes</taxon>
        <taxon>Glycomycetales</taxon>
        <taxon>Glycomycetaceae</taxon>
        <taxon>Glycomyces</taxon>
    </lineage>
</organism>
<dbReference type="EMBL" id="JBHSYS010000002">
    <property type="protein sequence ID" value="MFC6956971.1"/>
    <property type="molecule type" value="Genomic_DNA"/>
</dbReference>